<keyword evidence="3" id="KW-0489">Methyltransferase</keyword>
<keyword evidence="3" id="KW-0808">Transferase</keyword>
<dbReference type="Gene3D" id="3.40.50.150">
    <property type="entry name" value="Vaccinia Virus protein VP39"/>
    <property type="match status" value="1"/>
</dbReference>
<evidence type="ECO:0000313" key="3">
    <source>
        <dbReference type="EMBL" id="PRQ10175.1"/>
    </source>
</evidence>
<evidence type="ECO:0000256" key="2">
    <source>
        <dbReference type="SAM" id="SignalP"/>
    </source>
</evidence>
<organism evidence="3 4">
    <name type="scientific">Enhygromyxa salina</name>
    <dbReference type="NCBI Taxonomy" id="215803"/>
    <lineage>
        <taxon>Bacteria</taxon>
        <taxon>Pseudomonadati</taxon>
        <taxon>Myxococcota</taxon>
        <taxon>Polyangia</taxon>
        <taxon>Nannocystales</taxon>
        <taxon>Nannocystaceae</taxon>
        <taxon>Enhygromyxa</taxon>
    </lineage>
</organism>
<evidence type="ECO:0000256" key="1">
    <source>
        <dbReference type="SAM" id="MobiDB-lite"/>
    </source>
</evidence>
<feature type="compositionally biased region" description="Low complexity" evidence="1">
    <location>
        <begin position="21"/>
        <end position="53"/>
    </location>
</feature>
<gene>
    <name evidence="3" type="primary">pcm_1</name>
    <name evidence="3" type="ORF">ENSA7_01240</name>
</gene>
<comment type="caution">
    <text evidence="3">The sequence shown here is derived from an EMBL/GenBank/DDBJ whole genome shotgun (WGS) entry which is preliminary data.</text>
</comment>
<dbReference type="AlphaFoldDB" id="A0A2S9YYJ5"/>
<feature type="signal peptide" evidence="2">
    <location>
        <begin position="1"/>
        <end position="25"/>
    </location>
</feature>
<dbReference type="RefSeq" id="WP_106087237.1">
    <property type="nucleotide sequence ID" value="NZ_PVNL01000002.1"/>
</dbReference>
<dbReference type="GO" id="GO:0004719">
    <property type="term" value="F:protein-L-isoaspartate (D-aspartate) O-methyltransferase activity"/>
    <property type="evidence" value="ECO:0007669"/>
    <property type="project" value="UniProtKB-EC"/>
</dbReference>
<dbReference type="EMBL" id="PVNL01000002">
    <property type="protein sequence ID" value="PRQ10175.1"/>
    <property type="molecule type" value="Genomic_DNA"/>
</dbReference>
<evidence type="ECO:0000313" key="4">
    <source>
        <dbReference type="Proteomes" id="UP000238823"/>
    </source>
</evidence>
<dbReference type="InterPro" id="IPR029063">
    <property type="entry name" value="SAM-dependent_MTases_sf"/>
</dbReference>
<reference evidence="3 4" key="1">
    <citation type="submission" date="2018-03" db="EMBL/GenBank/DDBJ databases">
        <title>Draft Genome Sequences of the Obligatory Marine Myxobacteria Enhygromyxa salina SWB007.</title>
        <authorList>
            <person name="Poehlein A."/>
            <person name="Moghaddam J.A."/>
            <person name="Harms H."/>
            <person name="Alanjari M."/>
            <person name="Koenig G.M."/>
            <person name="Daniel R."/>
            <person name="Schaeberle T.F."/>
        </authorList>
    </citation>
    <scope>NUCLEOTIDE SEQUENCE [LARGE SCALE GENOMIC DNA]</scope>
    <source>
        <strain evidence="3 4">SWB007</strain>
    </source>
</reference>
<dbReference type="SUPFAM" id="SSF53335">
    <property type="entry name" value="S-adenosyl-L-methionine-dependent methyltransferases"/>
    <property type="match status" value="1"/>
</dbReference>
<feature type="compositionally biased region" description="Basic and acidic residues" evidence="1">
    <location>
        <begin position="59"/>
        <end position="73"/>
    </location>
</feature>
<accession>A0A2S9YYJ5</accession>
<feature type="chain" id="PRO_5015616792" evidence="2">
    <location>
        <begin position="26"/>
        <end position="280"/>
    </location>
</feature>
<name>A0A2S9YYJ5_9BACT</name>
<dbReference type="Proteomes" id="UP000238823">
    <property type="component" value="Unassembled WGS sequence"/>
</dbReference>
<dbReference type="GO" id="GO:0032259">
    <property type="term" value="P:methylation"/>
    <property type="evidence" value="ECO:0007669"/>
    <property type="project" value="UniProtKB-KW"/>
</dbReference>
<dbReference type="OrthoDB" id="9342567at2"/>
<feature type="region of interest" description="Disordered" evidence="1">
    <location>
        <begin position="21"/>
        <end position="73"/>
    </location>
</feature>
<protein>
    <submittedName>
        <fullName evidence="3">Protein-L-isoaspartate O-methyltransferase</fullName>
        <ecNumber evidence="3">2.1.1.77</ecNumber>
    </submittedName>
</protein>
<dbReference type="CDD" id="cd02440">
    <property type="entry name" value="AdoMet_MTases"/>
    <property type="match status" value="1"/>
</dbReference>
<sequence>MLPVESCRPALLLALGLAACSGAGSAPPAEPSSSPTAKPDPADTQPAPAQVDPVAIVAADDRDPADRESDARRKPAELLEFMRLAPGMKVADIGAGFGYTTELLARAVGPTGTVYSQNPTFVLDKFAREGWDARLAKPVNANVVGLEREFGDPFPADIEPLDRVVNVLFYHDFGWMKIDRAAHDADVFAALRPGGTYVIVDSSAAAGHGIADSESLHRVEEALVITELEAAGFTLTSRADFLRDPSDTRDWNALPWRSPERAEAGEFSDKFVLEFTKPGA</sequence>
<dbReference type="EC" id="2.1.1.77" evidence="3"/>
<dbReference type="Pfam" id="PF01135">
    <property type="entry name" value="PCMT"/>
    <property type="match status" value="1"/>
</dbReference>
<keyword evidence="2" id="KW-0732">Signal</keyword>
<proteinExistence type="predicted"/>